<comment type="caution">
    <text evidence="4">The sequence shown here is derived from an EMBL/GenBank/DDBJ whole genome shotgun (WGS) entry which is preliminary data.</text>
</comment>
<comment type="subcellular location">
    <subcellularLocation>
        <location evidence="1">Nucleus</location>
    </subcellularLocation>
</comment>
<dbReference type="Gramene" id="Psat03G0510000-T1">
    <property type="protein sequence ID" value="KAI5430838.1"/>
    <property type="gene ID" value="KIW84_035100"/>
</dbReference>
<dbReference type="Gramene" id="Psat3g175200.1">
    <property type="protein sequence ID" value="Psat3g175200.1.cds"/>
    <property type="gene ID" value="Psat3g175200"/>
</dbReference>
<evidence type="ECO:0000313" key="4">
    <source>
        <dbReference type="EMBL" id="KAI5430838.1"/>
    </source>
</evidence>
<dbReference type="AlphaFoldDB" id="A0A9D5B218"/>
<keyword evidence="2" id="KW-0539">Nucleus</keyword>
<proteinExistence type="predicted"/>
<protein>
    <submittedName>
        <fullName evidence="4">Uncharacterized protein</fullName>
    </submittedName>
</protein>
<feature type="compositionally biased region" description="Acidic residues" evidence="3">
    <location>
        <begin position="44"/>
        <end position="71"/>
    </location>
</feature>
<dbReference type="GO" id="GO:0003682">
    <property type="term" value="F:chromatin binding"/>
    <property type="evidence" value="ECO:0007669"/>
    <property type="project" value="TreeGrafter"/>
</dbReference>
<dbReference type="GO" id="GO:0005634">
    <property type="term" value="C:nucleus"/>
    <property type="evidence" value="ECO:0007669"/>
    <property type="project" value="UniProtKB-SubCell"/>
</dbReference>
<dbReference type="PANTHER" id="PTHR12628">
    <property type="entry name" value="POLYCOMB-LIKE TRANSCRIPTION FACTOR"/>
    <property type="match status" value="1"/>
</dbReference>
<dbReference type="EMBL" id="JAMSHJ010000003">
    <property type="protein sequence ID" value="KAI5430838.1"/>
    <property type="molecule type" value="Genomic_DNA"/>
</dbReference>
<dbReference type="GO" id="GO:0045814">
    <property type="term" value="P:negative regulation of gene expression, epigenetic"/>
    <property type="evidence" value="ECO:0007669"/>
    <property type="project" value="TreeGrafter"/>
</dbReference>
<accession>A0A9D5B218</accession>
<organism evidence="4 5">
    <name type="scientific">Pisum sativum</name>
    <name type="common">Garden pea</name>
    <name type="synonym">Lathyrus oleraceus</name>
    <dbReference type="NCBI Taxonomy" id="3888"/>
    <lineage>
        <taxon>Eukaryota</taxon>
        <taxon>Viridiplantae</taxon>
        <taxon>Streptophyta</taxon>
        <taxon>Embryophyta</taxon>
        <taxon>Tracheophyta</taxon>
        <taxon>Spermatophyta</taxon>
        <taxon>Magnoliopsida</taxon>
        <taxon>eudicotyledons</taxon>
        <taxon>Gunneridae</taxon>
        <taxon>Pentapetalae</taxon>
        <taxon>rosids</taxon>
        <taxon>fabids</taxon>
        <taxon>Fabales</taxon>
        <taxon>Fabaceae</taxon>
        <taxon>Papilionoideae</taxon>
        <taxon>50 kb inversion clade</taxon>
        <taxon>NPAAA clade</taxon>
        <taxon>Hologalegina</taxon>
        <taxon>IRL clade</taxon>
        <taxon>Fabeae</taxon>
        <taxon>Lathyrus</taxon>
    </lineage>
</organism>
<keyword evidence="5" id="KW-1185">Reference proteome</keyword>
<sequence>MVKESFMNHCLIPRERFIVKMFFTEATTVAGSILDNNLGLLSDDSNDDDYNPNGPEDVEVEGGESSFDESEYASVSEKMEEAHQEDLYIVLPFEDSEDDDYDPDVPNPWW</sequence>
<gene>
    <name evidence="4" type="ORF">KIW84_035100</name>
</gene>
<evidence type="ECO:0000256" key="1">
    <source>
        <dbReference type="ARBA" id="ARBA00004123"/>
    </source>
</evidence>
<evidence type="ECO:0000256" key="3">
    <source>
        <dbReference type="SAM" id="MobiDB-lite"/>
    </source>
</evidence>
<dbReference type="PANTHER" id="PTHR12628:SF13">
    <property type="entry name" value="HOMEOBOX PROTEIN HAT3.1"/>
    <property type="match status" value="1"/>
</dbReference>
<evidence type="ECO:0000256" key="2">
    <source>
        <dbReference type="ARBA" id="ARBA00023242"/>
    </source>
</evidence>
<name>A0A9D5B218_PEA</name>
<dbReference type="GO" id="GO:0003677">
    <property type="term" value="F:DNA binding"/>
    <property type="evidence" value="ECO:0007669"/>
    <property type="project" value="TreeGrafter"/>
</dbReference>
<dbReference type="Gramene" id="Psat3g175200.3">
    <property type="protein sequence ID" value="Psat3g175200.3.cds"/>
    <property type="gene ID" value="Psat3g175200"/>
</dbReference>
<evidence type="ECO:0000313" key="5">
    <source>
        <dbReference type="Proteomes" id="UP001058974"/>
    </source>
</evidence>
<dbReference type="Gramene" id="Psat3g175200.2">
    <property type="protein sequence ID" value="Psat3g175200.2.cds"/>
    <property type="gene ID" value="Psat3g175200"/>
</dbReference>
<feature type="region of interest" description="Disordered" evidence="3">
    <location>
        <begin position="37"/>
        <end position="81"/>
    </location>
</feature>
<reference evidence="4 5" key="1">
    <citation type="journal article" date="2022" name="Nat. Genet.">
        <title>Improved pea reference genome and pan-genome highlight genomic features and evolutionary characteristics.</title>
        <authorList>
            <person name="Yang T."/>
            <person name="Liu R."/>
            <person name="Luo Y."/>
            <person name="Hu S."/>
            <person name="Wang D."/>
            <person name="Wang C."/>
            <person name="Pandey M.K."/>
            <person name="Ge S."/>
            <person name="Xu Q."/>
            <person name="Li N."/>
            <person name="Li G."/>
            <person name="Huang Y."/>
            <person name="Saxena R.K."/>
            <person name="Ji Y."/>
            <person name="Li M."/>
            <person name="Yan X."/>
            <person name="He Y."/>
            <person name="Liu Y."/>
            <person name="Wang X."/>
            <person name="Xiang C."/>
            <person name="Varshney R.K."/>
            <person name="Ding H."/>
            <person name="Gao S."/>
            <person name="Zong X."/>
        </authorList>
    </citation>
    <scope>NUCLEOTIDE SEQUENCE [LARGE SCALE GENOMIC DNA]</scope>
    <source>
        <strain evidence="4 5">cv. Zhongwan 6</strain>
    </source>
</reference>
<dbReference type="Proteomes" id="UP001058974">
    <property type="component" value="Chromosome 3"/>
</dbReference>